<dbReference type="SUPFAM" id="SSF55961">
    <property type="entry name" value="Bet v1-like"/>
    <property type="match status" value="1"/>
</dbReference>
<accession>A0ABX1BV55</accession>
<dbReference type="CDD" id="cd07812">
    <property type="entry name" value="SRPBCC"/>
    <property type="match status" value="1"/>
</dbReference>
<dbReference type="InterPro" id="IPR023393">
    <property type="entry name" value="START-like_dom_sf"/>
</dbReference>
<comment type="similarity">
    <text evidence="1">Belongs to the AHA1 family.</text>
</comment>
<evidence type="ECO:0000259" key="2">
    <source>
        <dbReference type="Pfam" id="PF08327"/>
    </source>
</evidence>
<dbReference type="RefSeq" id="WP_168100926.1">
    <property type="nucleotide sequence ID" value="NZ_JAATEN010000004.1"/>
</dbReference>
<dbReference type="InterPro" id="IPR013538">
    <property type="entry name" value="ASHA1/2-like_C"/>
</dbReference>
<evidence type="ECO:0000256" key="1">
    <source>
        <dbReference type="ARBA" id="ARBA00006817"/>
    </source>
</evidence>
<feature type="domain" description="Activator of Hsp90 ATPase homologue 1/2-like C-terminal" evidence="2">
    <location>
        <begin position="11"/>
        <end position="106"/>
    </location>
</feature>
<evidence type="ECO:0000313" key="3">
    <source>
        <dbReference type="EMBL" id="NJQ00326.1"/>
    </source>
</evidence>
<protein>
    <submittedName>
        <fullName evidence="3">SRPBCC family protein</fullName>
    </submittedName>
</protein>
<proteinExistence type="inferred from homology"/>
<evidence type="ECO:0000313" key="4">
    <source>
        <dbReference type="Proteomes" id="UP000695264"/>
    </source>
</evidence>
<dbReference type="Pfam" id="PF08327">
    <property type="entry name" value="AHSA1"/>
    <property type="match status" value="1"/>
</dbReference>
<keyword evidence="4" id="KW-1185">Reference proteome</keyword>
<gene>
    <name evidence="3" type="ORF">HCK00_07205</name>
</gene>
<name>A0ABX1BV55_9ACTN</name>
<dbReference type="EMBL" id="JAATEN010000004">
    <property type="protein sequence ID" value="NJQ00326.1"/>
    <property type="molecule type" value="Genomic_DNA"/>
</dbReference>
<dbReference type="Proteomes" id="UP000695264">
    <property type="component" value="Unassembled WGS sequence"/>
</dbReference>
<organism evidence="3 4">
    <name type="scientific">Streptomyces zingiberis</name>
    <dbReference type="NCBI Taxonomy" id="2053010"/>
    <lineage>
        <taxon>Bacteria</taxon>
        <taxon>Bacillati</taxon>
        <taxon>Actinomycetota</taxon>
        <taxon>Actinomycetes</taxon>
        <taxon>Kitasatosporales</taxon>
        <taxon>Streptomycetaceae</taxon>
        <taxon>Streptomyces</taxon>
    </lineage>
</organism>
<reference evidence="3 4" key="1">
    <citation type="submission" date="2020-03" db="EMBL/GenBank/DDBJ databases">
        <title>WGS of actinomycetes isolated from Thailand.</title>
        <authorList>
            <person name="Thawai C."/>
        </authorList>
    </citation>
    <scope>NUCLEOTIDE SEQUENCE [LARGE SCALE GENOMIC DNA]</scope>
    <source>
        <strain evidence="3 4">PLAI 1-29</strain>
    </source>
</reference>
<dbReference type="Gene3D" id="3.30.530.20">
    <property type="match status" value="1"/>
</dbReference>
<comment type="caution">
    <text evidence="3">The sequence shown here is derived from an EMBL/GenBank/DDBJ whole genome shotgun (WGS) entry which is preliminary data.</text>
</comment>
<sequence>MAVRHTLIRRPPEAVWAVLSDGDKYDQWVVGPDESDEVDSRWPAPGSSIRYTVRVGPWSFQGHTVVRVCERNQRLELEVESGPLGTARVAIELRRWGDDCLVLVDEHPLTGPGAKLHSMATDAFLQLRHRSMLARLDRVVRRTTDSPGHVAVV</sequence>